<dbReference type="GO" id="GO:0043565">
    <property type="term" value="F:sequence-specific DNA binding"/>
    <property type="evidence" value="ECO:0007669"/>
    <property type="project" value="InterPro"/>
</dbReference>
<dbReference type="PROSITE" id="PS50811">
    <property type="entry name" value="WRKY"/>
    <property type="match status" value="1"/>
</dbReference>
<dbReference type="SUPFAM" id="SSF118290">
    <property type="entry name" value="WRKY DNA-binding domain"/>
    <property type="match status" value="1"/>
</dbReference>
<feature type="region of interest" description="Disordered" evidence="6">
    <location>
        <begin position="76"/>
        <end position="156"/>
    </location>
</feature>
<feature type="compositionally biased region" description="Basic and acidic residues" evidence="6">
    <location>
        <begin position="53"/>
        <end position="62"/>
    </location>
</feature>
<dbReference type="FunFam" id="2.20.25.80:FF:000003">
    <property type="entry name" value="WRKY transcription factor 57"/>
    <property type="match status" value="1"/>
</dbReference>
<dbReference type="PANTHER" id="PTHR31221:SF334">
    <property type="entry name" value="WRKY TRANSCRIPTION FACTOR 57-RELATED"/>
    <property type="match status" value="1"/>
</dbReference>
<dbReference type="GO" id="GO:0005634">
    <property type="term" value="C:nucleus"/>
    <property type="evidence" value="ECO:0007669"/>
    <property type="project" value="UniProtKB-SubCell"/>
</dbReference>
<feature type="compositionally biased region" description="Polar residues" evidence="6">
    <location>
        <begin position="30"/>
        <end position="41"/>
    </location>
</feature>
<organism evidence="8">
    <name type="scientific">Fagus sylvatica</name>
    <name type="common">Beechnut</name>
    <dbReference type="NCBI Taxonomy" id="28930"/>
    <lineage>
        <taxon>Eukaryota</taxon>
        <taxon>Viridiplantae</taxon>
        <taxon>Streptophyta</taxon>
        <taxon>Embryophyta</taxon>
        <taxon>Tracheophyta</taxon>
        <taxon>Spermatophyta</taxon>
        <taxon>Magnoliopsida</taxon>
        <taxon>eudicotyledons</taxon>
        <taxon>Gunneridae</taxon>
        <taxon>Pentapetalae</taxon>
        <taxon>rosids</taxon>
        <taxon>fabids</taxon>
        <taxon>Fagales</taxon>
        <taxon>Fagaceae</taxon>
        <taxon>Fagus</taxon>
    </lineage>
</organism>
<feature type="region of interest" description="Disordered" evidence="6">
    <location>
        <begin position="1"/>
        <end position="62"/>
    </location>
</feature>
<feature type="compositionally biased region" description="Polar residues" evidence="6">
    <location>
        <begin position="81"/>
        <end position="97"/>
    </location>
</feature>
<evidence type="ECO:0000256" key="3">
    <source>
        <dbReference type="ARBA" id="ARBA00023125"/>
    </source>
</evidence>
<evidence type="ECO:0000256" key="4">
    <source>
        <dbReference type="ARBA" id="ARBA00023163"/>
    </source>
</evidence>
<dbReference type="EMBL" id="OIVN01006381">
    <property type="protein sequence ID" value="SPD31826.1"/>
    <property type="molecule type" value="Genomic_DNA"/>
</dbReference>
<dbReference type="SMART" id="SM00774">
    <property type="entry name" value="WRKY"/>
    <property type="match status" value="1"/>
</dbReference>
<dbReference type="PANTHER" id="PTHR31221">
    <property type="entry name" value="WRKY TRANSCRIPTION FACTOR PROTEIN 1-RELATED"/>
    <property type="match status" value="1"/>
</dbReference>
<dbReference type="Gene3D" id="2.20.25.80">
    <property type="entry name" value="WRKY domain"/>
    <property type="match status" value="1"/>
</dbReference>
<sequence>MDDGDKSDPGNEFASDSSWPLGPDSDNVYFFTSNDRNNDPTILSEFGWNIRPGNDDPNRIGLDEVSASASNFATSLVLPDHNNNSNEDSAALQSSDAAGTAGSDGKVGDATTSNNPSVSSTSSEDPPEKSTGSGGKPPEIPNKVRKKGQKRIRQPRFAFMTKSEIDHLEDGYRWRKYGQKAVKNSPFPRSYYRCTNSKCTVKKRVERSSEDPTIVITTYEGQHCHHTVGFPRGGVISQESFAGQLGPPVSQFYYPTIQLPQENPFFITQSRQIPGHHQAVESRVMPETNAQLPTDEGLLGDIVPPNMRNR</sequence>
<accession>A0A2N9J2U2</accession>
<comment type="subcellular location">
    <subcellularLocation>
        <location evidence="1">Nucleus</location>
    </subcellularLocation>
</comment>
<feature type="compositionally biased region" description="Basic residues" evidence="6">
    <location>
        <begin position="143"/>
        <end position="154"/>
    </location>
</feature>
<protein>
    <recommendedName>
        <fullName evidence="7">WRKY domain-containing protein</fullName>
    </recommendedName>
</protein>
<keyword evidence="3" id="KW-0238">DNA-binding</keyword>
<evidence type="ECO:0000256" key="2">
    <source>
        <dbReference type="ARBA" id="ARBA00023015"/>
    </source>
</evidence>
<feature type="region of interest" description="Disordered" evidence="6">
    <location>
        <begin position="291"/>
        <end position="310"/>
    </location>
</feature>
<evidence type="ECO:0000259" key="7">
    <source>
        <dbReference type="PROSITE" id="PS50811"/>
    </source>
</evidence>
<feature type="domain" description="WRKY" evidence="7">
    <location>
        <begin position="163"/>
        <end position="228"/>
    </location>
</feature>
<dbReference type="Pfam" id="PF03106">
    <property type="entry name" value="WRKY"/>
    <property type="match status" value="1"/>
</dbReference>
<evidence type="ECO:0000256" key="1">
    <source>
        <dbReference type="ARBA" id="ARBA00004123"/>
    </source>
</evidence>
<evidence type="ECO:0000313" key="8">
    <source>
        <dbReference type="EMBL" id="SPD31826.1"/>
    </source>
</evidence>
<gene>
    <name evidence="8" type="ORF">FSB_LOCUS59708</name>
</gene>
<dbReference type="AlphaFoldDB" id="A0A2N9J2U2"/>
<evidence type="ECO:0000256" key="6">
    <source>
        <dbReference type="SAM" id="MobiDB-lite"/>
    </source>
</evidence>
<dbReference type="InterPro" id="IPR044810">
    <property type="entry name" value="WRKY_plant"/>
</dbReference>
<dbReference type="InterPro" id="IPR036576">
    <property type="entry name" value="WRKY_dom_sf"/>
</dbReference>
<keyword evidence="4" id="KW-0804">Transcription</keyword>
<feature type="compositionally biased region" description="Low complexity" evidence="6">
    <location>
        <begin position="111"/>
        <end position="123"/>
    </location>
</feature>
<dbReference type="InterPro" id="IPR003657">
    <property type="entry name" value="WRKY_dom"/>
</dbReference>
<proteinExistence type="predicted"/>
<name>A0A2N9J2U2_FAGSY</name>
<evidence type="ECO:0000256" key="5">
    <source>
        <dbReference type="ARBA" id="ARBA00023242"/>
    </source>
</evidence>
<dbReference type="GO" id="GO:0003700">
    <property type="term" value="F:DNA-binding transcription factor activity"/>
    <property type="evidence" value="ECO:0007669"/>
    <property type="project" value="InterPro"/>
</dbReference>
<keyword evidence="5" id="KW-0539">Nucleus</keyword>
<reference evidence="8" key="1">
    <citation type="submission" date="2018-02" db="EMBL/GenBank/DDBJ databases">
        <authorList>
            <person name="Cohen D.B."/>
            <person name="Kent A.D."/>
        </authorList>
    </citation>
    <scope>NUCLEOTIDE SEQUENCE</scope>
</reference>
<keyword evidence="2" id="KW-0805">Transcription regulation</keyword>